<keyword evidence="1" id="KW-0812">Transmembrane</keyword>
<sequence>MFKYIASVALVLAYSARSASAFWCFQCTTLNNTNCLEPVANVLLTECPPSPEVSNATCFTRIVGREVERGCTTTLNATERDNCALVNNCQLCANENDIACNGNLFPHGRLHCHQCEGTTNSTCSEEIQTEATACLRFEADDRCVVQVRDNNVVRGCLSENEACRNSRDCHVCAGNGCNFRHFEQNAAGSVVAQIPLLVGTILLSAWLAK</sequence>
<evidence type="ECO:0000256" key="1">
    <source>
        <dbReference type="SAM" id="Phobius"/>
    </source>
</evidence>
<dbReference type="AlphaFoldDB" id="A0A340TB77"/>
<evidence type="ECO:0000313" key="4">
    <source>
        <dbReference type="EnsemblMetazoa" id="AMIN016091-PA"/>
    </source>
</evidence>
<evidence type="ECO:0000313" key="5">
    <source>
        <dbReference type="Proteomes" id="UP000075920"/>
    </source>
</evidence>
<reference evidence="5" key="1">
    <citation type="submission" date="2013-03" db="EMBL/GenBank/DDBJ databases">
        <title>The Genome Sequence of Anopheles minimus MINIMUS1.</title>
        <authorList>
            <consortium name="The Broad Institute Genomics Platform"/>
            <person name="Neafsey D.E."/>
            <person name="Walton C."/>
            <person name="Walker B."/>
            <person name="Young S.K."/>
            <person name="Zeng Q."/>
            <person name="Gargeya S."/>
            <person name="Fitzgerald M."/>
            <person name="Haas B."/>
            <person name="Abouelleil A."/>
            <person name="Allen A.W."/>
            <person name="Alvarado L."/>
            <person name="Arachchi H.M."/>
            <person name="Berlin A.M."/>
            <person name="Chapman S.B."/>
            <person name="Gainer-Dewar J."/>
            <person name="Goldberg J."/>
            <person name="Griggs A."/>
            <person name="Gujja S."/>
            <person name="Hansen M."/>
            <person name="Howarth C."/>
            <person name="Imamovic A."/>
            <person name="Ireland A."/>
            <person name="Larimer J."/>
            <person name="McCowan C."/>
            <person name="Murphy C."/>
            <person name="Pearson M."/>
            <person name="Poon T.W."/>
            <person name="Priest M."/>
            <person name="Roberts A."/>
            <person name="Saif S."/>
            <person name="Shea T."/>
            <person name="Sisk P."/>
            <person name="Sykes S."/>
            <person name="Wortman J."/>
            <person name="Nusbaum C."/>
            <person name="Birren B."/>
        </authorList>
    </citation>
    <scope>NUCLEOTIDE SEQUENCE [LARGE SCALE GENOMIC DNA]</scope>
    <source>
        <strain evidence="5">MINIMUS1</strain>
    </source>
</reference>
<dbReference type="InterPro" id="IPR008472">
    <property type="entry name" value="DUF753"/>
</dbReference>
<feature type="transmembrane region" description="Helical" evidence="1">
    <location>
        <begin position="186"/>
        <end position="208"/>
    </location>
</feature>
<protein>
    <recommendedName>
        <fullName evidence="3">DUF753 domain-containing protein</fullName>
    </recommendedName>
</protein>
<dbReference type="EnsemblMetazoa" id="AMIN016091-RA">
    <property type="protein sequence ID" value="AMIN016091-PA"/>
    <property type="gene ID" value="AMIN016091"/>
</dbReference>
<dbReference type="PANTHER" id="PTHR21721:SF25">
    <property type="entry name" value="LP18071P"/>
    <property type="match status" value="1"/>
</dbReference>
<keyword evidence="2" id="KW-0732">Signal</keyword>
<proteinExistence type="predicted"/>
<dbReference type="PANTHER" id="PTHR21721">
    <property type="entry name" value="GH09876P-RELATED"/>
    <property type="match status" value="1"/>
</dbReference>
<keyword evidence="1" id="KW-1133">Transmembrane helix</keyword>
<name>A0A340TB77_9DIPT</name>
<organism evidence="4 5">
    <name type="scientific">Anopheles minimus</name>
    <dbReference type="NCBI Taxonomy" id="112268"/>
    <lineage>
        <taxon>Eukaryota</taxon>
        <taxon>Metazoa</taxon>
        <taxon>Ecdysozoa</taxon>
        <taxon>Arthropoda</taxon>
        <taxon>Hexapoda</taxon>
        <taxon>Insecta</taxon>
        <taxon>Pterygota</taxon>
        <taxon>Neoptera</taxon>
        <taxon>Endopterygota</taxon>
        <taxon>Diptera</taxon>
        <taxon>Nematocera</taxon>
        <taxon>Culicoidea</taxon>
        <taxon>Culicidae</taxon>
        <taxon>Anophelinae</taxon>
        <taxon>Anopheles</taxon>
    </lineage>
</organism>
<dbReference type="Proteomes" id="UP000075920">
    <property type="component" value="Unassembled WGS sequence"/>
</dbReference>
<keyword evidence="1" id="KW-0472">Membrane</keyword>
<feature type="domain" description="DUF753" evidence="3">
    <location>
        <begin position="23"/>
        <end position="101"/>
    </location>
</feature>
<feature type="domain" description="DUF753" evidence="3">
    <location>
        <begin position="111"/>
        <end position="178"/>
    </location>
</feature>
<feature type="signal peptide" evidence="2">
    <location>
        <begin position="1"/>
        <end position="21"/>
    </location>
</feature>
<keyword evidence="5" id="KW-1185">Reference proteome</keyword>
<evidence type="ECO:0000259" key="3">
    <source>
        <dbReference type="Pfam" id="PF05444"/>
    </source>
</evidence>
<reference evidence="4" key="2">
    <citation type="submission" date="2020-05" db="UniProtKB">
        <authorList>
            <consortium name="EnsemblMetazoa"/>
        </authorList>
    </citation>
    <scope>IDENTIFICATION</scope>
    <source>
        <strain evidence="4">MINIMUS1</strain>
    </source>
</reference>
<dbReference type="VEuPathDB" id="VectorBase:AMIN016091"/>
<dbReference type="Pfam" id="PF05444">
    <property type="entry name" value="DUF753"/>
    <property type="match status" value="2"/>
</dbReference>
<evidence type="ECO:0000256" key="2">
    <source>
        <dbReference type="SAM" id="SignalP"/>
    </source>
</evidence>
<feature type="chain" id="PRO_5016306147" description="DUF753 domain-containing protein" evidence="2">
    <location>
        <begin position="22"/>
        <end position="209"/>
    </location>
</feature>
<accession>A0A340TB77</accession>